<feature type="transmembrane region" description="Helical" evidence="12">
    <location>
        <begin position="795"/>
        <end position="816"/>
    </location>
</feature>
<dbReference type="Pfam" id="PF01094">
    <property type="entry name" value="ANF_receptor"/>
    <property type="match status" value="1"/>
</dbReference>
<feature type="signal peptide" evidence="13">
    <location>
        <begin position="1"/>
        <end position="28"/>
    </location>
</feature>
<dbReference type="InterPro" id="IPR011500">
    <property type="entry name" value="GPCR_3_9-Cys_dom"/>
</dbReference>
<dbReference type="PROSITE" id="PS50259">
    <property type="entry name" value="G_PROTEIN_RECEP_F3_4"/>
    <property type="match status" value="1"/>
</dbReference>
<evidence type="ECO:0000259" key="14">
    <source>
        <dbReference type="PROSITE" id="PS50259"/>
    </source>
</evidence>
<evidence type="ECO:0000256" key="7">
    <source>
        <dbReference type="ARBA" id="ARBA00023136"/>
    </source>
</evidence>
<comment type="similarity">
    <text evidence="11">Belongs to the G-protein coupled receptor 3 family. TAS1R subfamily.</text>
</comment>
<feature type="domain" description="G-protein coupled receptors family 3 profile" evidence="14">
    <location>
        <begin position="573"/>
        <end position="837"/>
    </location>
</feature>
<dbReference type="InterPro" id="IPR028082">
    <property type="entry name" value="Peripla_BP_I"/>
</dbReference>
<evidence type="ECO:0000256" key="12">
    <source>
        <dbReference type="SAM" id="Phobius"/>
    </source>
</evidence>
<dbReference type="CDD" id="cd06363">
    <property type="entry name" value="PBP1_taste_receptor"/>
    <property type="match status" value="1"/>
</dbReference>
<feature type="transmembrane region" description="Helical" evidence="12">
    <location>
        <begin position="687"/>
        <end position="708"/>
    </location>
</feature>
<feature type="transmembrane region" description="Helical" evidence="12">
    <location>
        <begin position="575"/>
        <end position="599"/>
    </location>
</feature>
<evidence type="ECO:0000256" key="8">
    <source>
        <dbReference type="ARBA" id="ARBA00023170"/>
    </source>
</evidence>
<feature type="transmembrane region" description="Helical" evidence="12">
    <location>
        <begin position="767"/>
        <end position="789"/>
    </location>
</feature>
<protein>
    <submittedName>
        <fullName evidence="15">Taste 1 receptor member 1</fullName>
    </submittedName>
</protein>
<dbReference type="GO" id="GO:0050917">
    <property type="term" value="P:sensory perception of umami taste"/>
    <property type="evidence" value="ECO:0007669"/>
    <property type="project" value="TreeGrafter"/>
</dbReference>
<dbReference type="Pfam" id="PF00003">
    <property type="entry name" value="7tm_3"/>
    <property type="match status" value="1"/>
</dbReference>
<dbReference type="SUPFAM" id="SSF53822">
    <property type="entry name" value="Periplasmic binding protein-like I"/>
    <property type="match status" value="1"/>
</dbReference>
<dbReference type="InterPro" id="IPR000337">
    <property type="entry name" value="GPCR_3"/>
</dbReference>
<name>A0A8C3GNQ2_CAIMO</name>
<evidence type="ECO:0000256" key="9">
    <source>
        <dbReference type="ARBA" id="ARBA00023180"/>
    </source>
</evidence>
<dbReference type="Gene3D" id="3.40.50.2300">
    <property type="match status" value="2"/>
</dbReference>
<evidence type="ECO:0000256" key="1">
    <source>
        <dbReference type="ARBA" id="ARBA00004651"/>
    </source>
</evidence>
<comment type="subcellular location">
    <subcellularLocation>
        <location evidence="1">Cell membrane</location>
        <topology evidence="1">Multi-pass membrane protein</topology>
    </subcellularLocation>
</comment>
<dbReference type="AlphaFoldDB" id="A0A8C3GNQ2"/>
<keyword evidence="5 12" id="KW-1133">Transmembrane helix</keyword>
<dbReference type="Proteomes" id="UP000694556">
    <property type="component" value="Chromosome 22"/>
</dbReference>
<dbReference type="FunFam" id="2.10.50.30:FF:000004">
    <property type="entry name" value="Taste receptor type 1 member 3-like protein"/>
    <property type="match status" value="1"/>
</dbReference>
<dbReference type="PANTHER" id="PTHR24061:SF3">
    <property type="entry name" value="TASTE RECEPTOR TYPE 1 MEMBER 1"/>
    <property type="match status" value="1"/>
</dbReference>
<dbReference type="Pfam" id="PF07562">
    <property type="entry name" value="NCD3G"/>
    <property type="match status" value="1"/>
</dbReference>
<dbReference type="PRINTS" id="PR00248">
    <property type="entry name" value="GPCRMGR"/>
</dbReference>
<dbReference type="PANTHER" id="PTHR24061">
    <property type="entry name" value="CALCIUM-SENSING RECEPTOR-RELATED"/>
    <property type="match status" value="1"/>
</dbReference>
<keyword evidence="8" id="KW-0675">Receptor</keyword>
<dbReference type="InterPro" id="IPR017978">
    <property type="entry name" value="GPCR_3_C"/>
</dbReference>
<dbReference type="PROSITE" id="PS00980">
    <property type="entry name" value="G_PROTEIN_RECEP_F3_2"/>
    <property type="match status" value="1"/>
</dbReference>
<accession>A0A8C3GNQ2</accession>
<keyword evidence="3 12" id="KW-0812">Transmembrane</keyword>
<feature type="transmembrane region" description="Helical" evidence="12">
    <location>
        <begin position="611"/>
        <end position="632"/>
    </location>
</feature>
<dbReference type="InterPro" id="IPR001828">
    <property type="entry name" value="ANF_lig-bd_rcpt"/>
</dbReference>
<keyword evidence="7 12" id="KW-0472">Membrane</keyword>
<keyword evidence="16" id="KW-1185">Reference proteome</keyword>
<feature type="chain" id="PRO_5034521954" evidence="13">
    <location>
        <begin position="29"/>
        <end position="847"/>
    </location>
</feature>
<evidence type="ECO:0000256" key="4">
    <source>
        <dbReference type="ARBA" id="ARBA00022729"/>
    </source>
</evidence>
<keyword evidence="4 13" id="KW-0732">Signal</keyword>
<evidence type="ECO:0000256" key="11">
    <source>
        <dbReference type="ARBA" id="ARBA00038492"/>
    </source>
</evidence>
<dbReference type="FunFam" id="3.40.50.2300:FF:000016">
    <property type="entry name" value="Taste 1 receptor member 2"/>
    <property type="match status" value="1"/>
</dbReference>
<evidence type="ECO:0000256" key="2">
    <source>
        <dbReference type="ARBA" id="ARBA00022475"/>
    </source>
</evidence>
<dbReference type="Gene3D" id="2.10.50.30">
    <property type="entry name" value="GPCR, family 3, nine cysteines domain"/>
    <property type="match status" value="1"/>
</dbReference>
<keyword evidence="2" id="KW-1003">Cell membrane</keyword>
<keyword evidence="9" id="KW-0325">Glycoprotein</keyword>
<reference evidence="15" key="3">
    <citation type="submission" date="2025-09" db="UniProtKB">
        <authorList>
            <consortium name="Ensembl"/>
        </authorList>
    </citation>
    <scope>IDENTIFICATION</scope>
</reference>
<evidence type="ECO:0000256" key="5">
    <source>
        <dbReference type="ARBA" id="ARBA00022989"/>
    </source>
</evidence>
<evidence type="ECO:0000256" key="13">
    <source>
        <dbReference type="SAM" id="SignalP"/>
    </source>
</evidence>
<feature type="transmembrane region" description="Helical" evidence="12">
    <location>
        <begin position="735"/>
        <end position="755"/>
    </location>
</feature>
<dbReference type="Ensembl" id="ENSCMMT00000025267.1">
    <property type="protein sequence ID" value="ENSCMMP00000023077.1"/>
    <property type="gene ID" value="ENSCMMG00000014418.1"/>
</dbReference>
<evidence type="ECO:0000313" key="16">
    <source>
        <dbReference type="Proteomes" id="UP000694556"/>
    </source>
</evidence>
<keyword evidence="6" id="KW-0297">G-protein coupled receptor</keyword>
<dbReference type="InterPro" id="IPR017979">
    <property type="entry name" value="GPCR_3_CS"/>
</dbReference>
<dbReference type="GO" id="GO:0005886">
    <property type="term" value="C:plasma membrane"/>
    <property type="evidence" value="ECO:0007669"/>
    <property type="project" value="UniProtKB-SubCell"/>
</dbReference>
<dbReference type="GO" id="GO:0004930">
    <property type="term" value="F:G protein-coupled receptor activity"/>
    <property type="evidence" value="ECO:0007669"/>
    <property type="project" value="UniProtKB-KW"/>
</dbReference>
<dbReference type="InterPro" id="IPR038550">
    <property type="entry name" value="GPCR_3_9-Cys_sf"/>
</dbReference>
<proteinExistence type="inferred from homology"/>
<evidence type="ECO:0000256" key="10">
    <source>
        <dbReference type="ARBA" id="ARBA00023224"/>
    </source>
</evidence>
<reference evidence="15" key="2">
    <citation type="submission" date="2025-08" db="UniProtKB">
        <authorList>
            <consortium name="Ensembl"/>
        </authorList>
    </citation>
    <scope>IDENTIFICATION</scope>
</reference>
<keyword evidence="10" id="KW-0807">Transducer</keyword>
<feature type="transmembrane region" description="Helical" evidence="12">
    <location>
        <begin position="644"/>
        <end position="667"/>
    </location>
</feature>
<sequence length="847" mass="90852">GAAAPAPVPVMRPPVLLCLGLCLSTTASFFSRDGDYRLAGLFQLHGLAPRVAARPLVDGCDDTAVFRSHGYHLLQTMRFTLEEINNSSSLLPNVTLGYDIYDTCSESANLYATLRALVQKGRQDVGVLPDLQHYEPTAVAVIGPDSTQLALTTAAILGVFLVPEISYEASLETLSLKRLYPSFLRTIPSDGQQVKAIALLLQSFEWSWVVLLGSDNAYGRDGLDALYELLVANGVCVAYRGIIPTNKDASSPELHRLVGILTDIKVNVTVVFSNVNSARPFFEVVVQKNITGMVWVASEDWSLAQNIWQLPGIQTIGSVIGMSVEQAESTMLEHLESWKYAEERAVSESAGSTGAGGENRSSSSESTWPNCTQQCPGCHLLAAAPNIYDTQASNNVYSAVYAVAHGLHDLLGCASGVCSKDQVYPWQLLQKIKQVNFSLHNSQICFDANGNIYKGYNIIMWNWRGLSWAFDVVGTFTVNPNRLLLNRSKILWHTKDHQAPISMCSQPCAAGEKRLQRNRHRCCFSCVACPAGTFLNRTDLYTCQACGADEWSPARSELCFNRTLEFLSWAEPLSWALLAPIALLLLLLAALSLLFALHASTPLVRAAGGRLCFLMLGSLGCACGSLLCYFGAPSRPCCLLRLPLFAVGFAVFLCSVAARCLQLVAIFKLRGRCPRLRRACLRRRTPLLLVAAGAAGQAALCLAAGLSAPPGPLRRRDVAAELLVLECGGGGAAEAAAAALNVLLSGGCFALSYAGKDLPAAYREARCLTCGLLLHLACAAAALCTRGAFRGRAAALAAVLGALCTLAPPLAGYFVPRGLALLLRPRLNTAAHFRGAIGGYARRGPAP</sequence>
<evidence type="ECO:0000313" key="15">
    <source>
        <dbReference type="Ensembl" id="ENSCMMP00000023077.1"/>
    </source>
</evidence>
<organism evidence="15 16">
    <name type="scientific">Cairina moschata</name>
    <name type="common">Muscovy duck</name>
    <dbReference type="NCBI Taxonomy" id="8855"/>
    <lineage>
        <taxon>Eukaryota</taxon>
        <taxon>Metazoa</taxon>
        <taxon>Chordata</taxon>
        <taxon>Craniata</taxon>
        <taxon>Vertebrata</taxon>
        <taxon>Euteleostomi</taxon>
        <taxon>Archelosauria</taxon>
        <taxon>Archosauria</taxon>
        <taxon>Dinosauria</taxon>
        <taxon>Saurischia</taxon>
        <taxon>Theropoda</taxon>
        <taxon>Coelurosauria</taxon>
        <taxon>Aves</taxon>
        <taxon>Neognathae</taxon>
        <taxon>Galloanserae</taxon>
        <taxon>Anseriformes</taxon>
        <taxon>Anatidae</taxon>
        <taxon>Anatinae</taxon>
        <taxon>Cairina</taxon>
    </lineage>
</organism>
<dbReference type="InterPro" id="IPR000068">
    <property type="entry name" value="GPCR_3_Ca_sens_rcpt-rel"/>
</dbReference>
<reference evidence="15" key="1">
    <citation type="submission" date="2018-09" db="EMBL/GenBank/DDBJ databases">
        <title>Common duck and Muscovy duck high density SNP chip.</title>
        <authorList>
            <person name="Vignal A."/>
            <person name="Thebault N."/>
            <person name="Warren W.C."/>
        </authorList>
    </citation>
    <scope>NUCLEOTIDE SEQUENCE [LARGE SCALE GENOMIC DNA]</scope>
</reference>
<evidence type="ECO:0000256" key="3">
    <source>
        <dbReference type="ARBA" id="ARBA00022692"/>
    </source>
</evidence>
<evidence type="ECO:0000256" key="6">
    <source>
        <dbReference type="ARBA" id="ARBA00023040"/>
    </source>
</evidence>